<dbReference type="EMBL" id="CP068176">
    <property type="protein sequence ID" value="QQT85641.1"/>
    <property type="molecule type" value="Genomic_DNA"/>
</dbReference>
<accession>A0A7T9UGX7</accession>
<evidence type="ECO:0000313" key="2">
    <source>
        <dbReference type="Proteomes" id="UP000595320"/>
    </source>
</evidence>
<gene>
    <name evidence="1" type="ORF">I6I53_12120</name>
</gene>
<dbReference type="Proteomes" id="UP000595320">
    <property type="component" value="Chromosome"/>
</dbReference>
<reference evidence="1 2" key="1">
    <citation type="submission" date="2021-01" db="EMBL/GenBank/DDBJ databases">
        <title>FDA dAtabase for Regulatory Grade micrObial Sequences (FDA-ARGOS): Supporting development and validation of Infectious Disease Dx tests.</title>
        <authorList>
            <person name="Sproer C."/>
            <person name="Gronow S."/>
            <person name="Severitt S."/>
            <person name="Schroder I."/>
            <person name="Tallon L."/>
            <person name="Sadzewicz L."/>
            <person name="Zhao X."/>
            <person name="Boylan J."/>
            <person name="Ott S."/>
            <person name="Bowen H."/>
            <person name="Vavikolanu K."/>
            <person name="Mehta A."/>
            <person name="Aluvathingal J."/>
            <person name="Nadendla S."/>
            <person name="Lowell S."/>
            <person name="Myers T."/>
            <person name="Yan Y."/>
            <person name="Sichtig H."/>
        </authorList>
    </citation>
    <scope>NUCLEOTIDE SEQUENCE [LARGE SCALE GENOMIC DNA]</scope>
    <source>
        <strain evidence="1 2">FDAARGOS_1096</strain>
    </source>
</reference>
<protein>
    <submittedName>
        <fullName evidence="1">Uncharacterized protein</fullName>
    </submittedName>
</protein>
<proteinExistence type="predicted"/>
<dbReference type="AlphaFoldDB" id="A0A7T9UGX7"/>
<evidence type="ECO:0000313" key="1">
    <source>
        <dbReference type="EMBL" id="QQT85641.1"/>
    </source>
</evidence>
<organism evidence="1 2">
    <name type="scientific">Acinetobacter ursingii</name>
    <dbReference type="NCBI Taxonomy" id="108980"/>
    <lineage>
        <taxon>Bacteria</taxon>
        <taxon>Pseudomonadati</taxon>
        <taxon>Pseudomonadota</taxon>
        <taxon>Gammaproteobacteria</taxon>
        <taxon>Moraxellales</taxon>
        <taxon>Moraxellaceae</taxon>
        <taxon>Acinetobacter</taxon>
    </lineage>
</organism>
<sequence length="88" mass="10198">MMKNFNTVPFELLNHKVTFRDLAFERLLNSLEIPIDYPEHLKISIIKGVVEHIDISFNTKMEMSCSIVVDDNLYSISEIDLIGIEEIN</sequence>
<name>A0A7T9UGX7_9GAMM</name>
<dbReference type="RefSeq" id="WP_151837691.1">
    <property type="nucleotide sequence ID" value="NZ_BKWV01000042.1"/>
</dbReference>